<sequence length="68" mass="7928">MFSPSHRNNSAETAKRREPLFNRKDSSTPSISPQLKKLLPQFEIRDGREQSERRTIEAKRPLKLHDVA</sequence>
<feature type="region of interest" description="Disordered" evidence="1">
    <location>
        <begin position="1"/>
        <end position="68"/>
    </location>
</feature>
<keyword evidence="3" id="KW-1185">Reference proteome</keyword>
<evidence type="ECO:0000313" key="3">
    <source>
        <dbReference type="Proteomes" id="UP001595075"/>
    </source>
</evidence>
<accession>A0ABR4BWS0</accession>
<organism evidence="2 3">
    <name type="scientific">Oculimacula yallundae</name>
    <dbReference type="NCBI Taxonomy" id="86028"/>
    <lineage>
        <taxon>Eukaryota</taxon>
        <taxon>Fungi</taxon>
        <taxon>Dikarya</taxon>
        <taxon>Ascomycota</taxon>
        <taxon>Pezizomycotina</taxon>
        <taxon>Leotiomycetes</taxon>
        <taxon>Helotiales</taxon>
        <taxon>Ploettnerulaceae</taxon>
        <taxon>Oculimacula</taxon>
    </lineage>
</organism>
<feature type="compositionally biased region" description="Polar residues" evidence="1">
    <location>
        <begin position="1"/>
        <end position="12"/>
    </location>
</feature>
<protein>
    <submittedName>
        <fullName evidence="2">Uncharacterized protein</fullName>
    </submittedName>
</protein>
<evidence type="ECO:0000313" key="2">
    <source>
        <dbReference type="EMBL" id="KAL2062100.1"/>
    </source>
</evidence>
<dbReference type="EMBL" id="JAZHXI010000017">
    <property type="protein sequence ID" value="KAL2062100.1"/>
    <property type="molecule type" value="Genomic_DNA"/>
</dbReference>
<gene>
    <name evidence="2" type="ORF">VTL71DRAFT_6366</name>
</gene>
<name>A0ABR4BWS0_9HELO</name>
<dbReference type="Proteomes" id="UP001595075">
    <property type="component" value="Unassembled WGS sequence"/>
</dbReference>
<proteinExistence type="predicted"/>
<feature type="compositionally biased region" description="Basic and acidic residues" evidence="1">
    <location>
        <begin position="43"/>
        <end position="68"/>
    </location>
</feature>
<evidence type="ECO:0000256" key="1">
    <source>
        <dbReference type="SAM" id="MobiDB-lite"/>
    </source>
</evidence>
<feature type="compositionally biased region" description="Basic and acidic residues" evidence="1">
    <location>
        <begin position="13"/>
        <end position="26"/>
    </location>
</feature>
<comment type="caution">
    <text evidence="2">The sequence shown here is derived from an EMBL/GenBank/DDBJ whole genome shotgun (WGS) entry which is preliminary data.</text>
</comment>
<reference evidence="2 3" key="1">
    <citation type="journal article" date="2024" name="Commun. Biol.">
        <title>Comparative genomic analysis of thermophilic fungi reveals convergent evolutionary adaptations and gene losses.</title>
        <authorList>
            <person name="Steindorff A.S."/>
            <person name="Aguilar-Pontes M.V."/>
            <person name="Robinson A.J."/>
            <person name="Andreopoulos B."/>
            <person name="LaButti K."/>
            <person name="Kuo A."/>
            <person name="Mondo S."/>
            <person name="Riley R."/>
            <person name="Otillar R."/>
            <person name="Haridas S."/>
            <person name="Lipzen A."/>
            <person name="Grimwood J."/>
            <person name="Schmutz J."/>
            <person name="Clum A."/>
            <person name="Reid I.D."/>
            <person name="Moisan M.C."/>
            <person name="Butler G."/>
            <person name="Nguyen T.T.M."/>
            <person name="Dewar K."/>
            <person name="Conant G."/>
            <person name="Drula E."/>
            <person name="Henrissat B."/>
            <person name="Hansel C."/>
            <person name="Singer S."/>
            <person name="Hutchinson M.I."/>
            <person name="de Vries R.P."/>
            <person name="Natvig D.O."/>
            <person name="Powell A.J."/>
            <person name="Tsang A."/>
            <person name="Grigoriev I.V."/>
        </authorList>
    </citation>
    <scope>NUCLEOTIDE SEQUENCE [LARGE SCALE GENOMIC DNA]</scope>
    <source>
        <strain evidence="2 3">CBS 494.80</strain>
    </source>
</reference>